<sequence length="651" mass="74604">MRLDLRGISEHDFDDFGHILDVAVGQKLCRDCKTVTIPENLRNYHENSENQTNSESQNTLSRVDLPMDSSHSSGGYTEGIRVQNAREAIEIVSNTLNVPDNVDGRLSRKNFQRYLNETFDQITDSLTKKMKILNPEVEGSSTLLEEARAYREIIQQLKDKLSTCENSRQRYLLLTVLPRTWNACRIQQVMGVSQATAKRAKELMENQGILCLVPSKSGRVLDPRVLQMIEDFYLSDDMSRIQPRKNDYVSVSINGNKVERQKRLLFCNLKECYQSFKDENPEIPVGFSRFAEARPAKVISAGATGTHTVCVCKIHQNFKLLLHALDLKSIDDQLRQWTYKDVLARIICDPPTNECYFHISSIVDGIKCLLQRESIDEITFKQWTNGDRSALETPTRKLSEVMEAILDSLPNLLKHDFIAKEQSRFVEERKKSLAPGEVLAGGDFAENHSLPIQDATQDHHWNNDQVTIHPWVCYYVDENGQLHHITVLMISDHMKHDYYTVYTFQQHLIKILQEKIPWLKKVIYRLWSCGGMAFFATSHGKGLCNGVGGAFQRAATKASLQRPLYDQNTTDVELFAWAQTLDTPMNIIFVPKEEIIQNEVFLNDCNEGVKTIEATRGYHSFEPLSGEKIRVRIYSSSQDYKDATIKRKQNK</sequence>
<evidence type="ECO:0000313" key="1">
    <source>
        <dbReference type="EMBL" id="KAJ8666802.1"/>
    </source>
</evidence>
<reference evidence="1" key="1">
    <citation type="submission" date="2023-04" db="EMBL/GenBank/DDBJ databases">
        <title>A chromosome-level genome assembly of the parasitoid wasp Eretmocerus hayati.</title>
        <authorList>
            <person name="Zhong Y."/>
            <person name="Liu S."/>
            <person name="Liu Y."/>
        </authorList>
    </citation>
    <scope>NUCLEOTIDE SEQUENCE</scope>
    <source>
        <strain evidence="1">ZJU_SS_LIU_2023</strain>
    </source>
</reference>
<accession>A0ACC2N6V0</accession>
<protein>
    <submittedName>
        <fullName evidence="1">Uncharacterized protein</fullName>
    </submittedName>
</protein>
<evidence type="ECO:0000313" key="2">
    <source>
        <dbReference type="Proteomes" id="UP001239111"/>
    </source>
</evidence>
<keyword evidence="2" id="KW-1185">Reference proteome</keyword>
<organism evidence="1 2">
    <name type="scientific">Eretmocerus hayati</name>
    <dbReference type="NCBI Taxonomy" id="131215"/>
    <lineage>
        <taxon>Eukaryota</taxon>
        <taxon>Metazoa</taxon>
        <taxon>Ecdysozoa</taxon>
        <taxon>Arthropoda</taxon>
        <taxon>Hexapoda</taxon>
        <taxon>Insecta</taxon>
        <taxon>Pterygota</taxon>
        <taxon>Neoptera</taxon>
        <taxon>Endopterygota</taxon>
        <taxon>Hymenoptera</taxon>
        <taxon>Apocrita</taxon>
        <taxon>Proctotrupomorpha</taxon>
        <taxon>Chalcidoidea</taxon>
        <taxon>Aphelinidae</taxon>
        <taxon>Aphelininae</taxon>
        <taxon>Eretmocerus</taxon>
    </lineage>
</organism>
<proteinExistence type="predicted"/>
<comment type="caution">
    <text evidence="1">The sequence shown here is derived from an EMBL/GenBank/DDBJ whole genome shotgun (WGS) entry which is preliminary data.</text>
</comment>
<name>A0ACC2N6V0_9HYME</name>
<dbReference type="EMBL" id="CM056744">
    <property type="protein sequence ID" value="KAJ8666802.1"/>
    <property type="molecule type" value="Genomic_DNA"/>
</dbReference>
<gene>
    <name evidence="1" type="ORF">QAD02_008464</name>
</gene>
<dbReference type="Proteomes" id="UP001239111">
    <property type="component" value="Chromosome 4"/>
</dbReference>